<dbReference type="Proteomes" id="UP000218267">
    <property type="component" value="Chromosome"/>
</dbReference>
<feature type="domain" description="AdoMet activation" evidence="1">
    <location>
        <begin position="98"/>
        <end position="210"/>
    </location>
</feature>
<protein>
    <recommendedName>
        <fullName evidence="1">AdoMet activation domain-containing protein</fullName>
    </recommendedName>
</protein>
<organism evidence="2 3">
    <name type="scientific">Labilibaculum antarcticum</name>
    <dbReference type="NCBI Taxonomy" id="1717717"/>
    <lineage>
        <taxon>Bacteria</taxon>
        <taxon>Pseudomonadati</taxon>
        <taxon>Bacteroidota</taxon>
        <taxon>Bacteroidia</taxon>
        <taxon>Marinilabiliales</taxon>
        <taxon>Marinifilaceae</taxon>
        <taxon>Labilibaculum</taxon>
    </lineage>
</organism>
<accession>A0A1Y1CLF7</accession>
<sequence>MKEGTEIGKDVRKIIFRVKDLAISSEDVEVFAQMGDDMPSYQDFINKELSFLDEVASVSGGYTIISPVQLQKASVEIDGMEFQVGEQVSGYYTGMEKAALFVCTAGDEVSKRSKELFDNGDFLEGYLVDVLGSVLVEKAMDQLQAIIHAECLQDGLNITNRYSPGYCNWNVGEQQKLFSFFPDQFCGILLSESSLMSPAKSVSGIIGIGEKVSFQKHVCSACSSRNCLYRNKKKK</sequence>
<evidence type="ECO:0000313" key="2">
    <source>
        <dbReference type="EMBL" id="BAX81217.1"/>
    </source>
</evidence>
<gene>
    <name evidence="2" type="ORF">ALGA_2912</name>
</gene>
<reference evidence="2 3" key="1">
    <citation type="journal article" date="2018" name="Mar. Genomics">
        <title>Complete genome sequence of Marinifilaceae bacterium strain SPP2, isolated from the Antarctic marine sediment.</title>
        <authorList>
            <person name="Watanabe M."/>
            <person name="Kojima H."/>
            <person name="Fukui M."/>
        </authorList>
    </citation>
    <scope>NUCLEOTIDE SEQUENCE [LARGE SCALE GENOMIC DNA]</scope>
    <source>
        <strain evidence="2 3">SPP2</strain>
    </source>
</reference>
<proteinExistence type="predicted"/>
<dbReference type="OrthoDB" id="1420678at2"/>
<dbReference type="Gene3D" id="3.40.109.40">
    <property type="match status" value="1"/>
</dbReference>
<dbReference type="InterPro" id="IPR037010">
    <property type="entry name" value="VitB12-dep_Met_synth_activ_sf"/>
</dbReference>
<reference evidence="3" key="2">
    <citation type="journal article" date="2020" name="Antonie Van Leeuwenhoek">
        <title>Labilibaculum antarcticum sp. nov., a novel facultative anaerobic, psychrotorelant bacterium isolated from marine sediment of Antarctica.</title>
        <authorList>
            <person name="Watanabe M."/>
            <person name="Kojima H."/>
            <person name="Fukui M."/>
        </authorList>
    </citation>
    <scope>NUCLEOTIDE SEQUENCE [LARGE SCALE GENOMIC DNA]</scope>
    <source>
        <strain evidence="3">SPP2</strain>
    </source>
</reference>
<dbReference type="EMBL" id="AP018042">
    <property type="protein sequence ID" value="BAX81217.1"/>
    <property type="molecule type" value="Genomic_DNA"/>
</dbReference>
<name>A0A1Y1CLF7_9BACT</name>
<dbReference type="InterPro" id="IPR004223">
    <property type="entry name" value="VitB12-dep_Met_synth_activ_dom"/>
</dbReference>
<dbReference type="Pfam" id="PF02965">
    <property type="entry name" value="Met_synt_B12"/>
    <property type="match status" value="1"/>
</dbReference>
<keyword evidence="3" id="KW-1185">Reference proteome</keyword>
<dbReference type="GO" id="GO:0008705">
    <property type="term" value="F:methionine synthase activity"/>
    <property type="evidence" value="ECO:0007669"/>
    <property type="project" value="InterPro"/>
</dbReference>
<dbReference type="RefSeq" id="WP_096430342.1">
    <property type="nucleotide sequence ID" value="NZ_AP018042.1"/>
</dbReference>
<dbReference type="AlphaFoldDB" id="A0A1Y1CLF7"/>
<evidence type="ECO:0000259" key="1">
    <source>
        <dbReference type="Pfam" id="PF02965"/>
    </source>
</evidence>
<dbReference type="SUPFAM" id="SSF56507">
    <property type="entry name" value="Methionine synthase activation domain-like"/>
    <property type="match status" value="1"/>
</dbReference>
<evidence type="ECO:0000313" key="3">
    <source>
        <dbReference type="Proteomes" id="UP000218267"/>
    </source>
</evidence>
<dbReference type="KEGG" id="mbas:ALGA_2912"/>